<proteinExistence type="predicted"/>
<name>A0A2Z7BHV6_9LAMI</name>
<accession>A0A2Z7BHV6</accession>
<sequence length="218" mass="24853">MSLFDLQDVRIAIGSIATLDLPTILSQSSVQATIQQVRDLGRIRAIELLPDFVQIAGFVLPDFTPYSYTRLYQISDFYKNEEQVEEEEQDQFWDSADGFCAKNQQVHLSRETSSRKDPDATMISAVAQRQKINPVASYSASSRSTMKRCYTSRLDCKGSKTRRRKETVVARSVVTKKRQQLSEQLLNNLLENIQLLDAINVQDGKIQWLSLSRAIAWN</sequence>
<evidence type="ECO:0000313" key="2">
    <source>
        <dbReference type="Proteomes" id="UP000250235"/>
    </source>
</evidence>
<reference evidence="1 2" key="1">
    <citation type="journal article" date="2015" name="Proc. Natl. Acad. Sci. U.S.A.">
        <title>The resurrection genome of Boea hygrometrica: A blueprint for survival of dehydration.</title>
        <authorList>
            <person name="Xiao L."/>
            <person name="Yang G."/>
            <person name="Zhang L."/>
            <person name="Yang X."/>
            <person name="Zhao S."/>
            <person name="Ji Z."/>
            <person name="Zhou Q."/>
            <person name="Hu M."/>
            <person name="Wang Y."/>
            <person name="Chen M."/>
            <person name="Xu Y."/>
            <person name="Jin H."/>
            <person name="Xiao X."/>
            <person name="Hu G."/>
            <person name="Bao F."/>
            <person name="Hu Y."/>
            <person name="Wan P."/>
            <person name="Li L."/>
            <person name="Deng X."/>
            <person name="Kuang T."/>
            <person name="Xiang C."/>
            <person name="Zhu J.K."/>
            <person name="Oliver M.J."/>
            <person name="He Y."/>
        </authorList>
    </citation>
    <scope>NUCLEOTIDE SEQUENCE [LARGE SCALE GENOMIC DNA]</scope>
    <source>
        <strain evidence="2">cv. XS01</strain>
    </source>
</reference>
<dbReference type="Proteomes" id="UP000250235">
    <property type="component" value="Unassembled WGS sequence"/>
</dbReference>
<organism evidence="1 2">
    <name type="scientific">Dorcoceras hygrometricum</name>
    <dbReference type="NCBI Taxonomy" id="472368"/>
    <lineage>
        <taxon>Eukaryota</taxon>
        <taxon>Viridiplantae</taxon>
        <taxon>Streptophyta</taxon>
        <taxon>Embryophyta</taxon>
        <taxon>Tracheophyta</taxon>
        <taxon>Spermatophyta</taxon>
        <taxon>Magnoliopsida</taxon>
        <taxon>eudicotyledons</taxon>
        <taxon>Gunneridae</taxon>
        <taxon>Pentapetalae</taxon>
        <taxon>asterids</taxon>
        <taxon>lamiids</taxon>
        <taxon>Lamiales</taxon>
        <taxon>Gesneriaceae</taxon>
        <taxon>Didymocarpoideae</taxon>
        <taxon>Trichosporeae</taxon>
        <taxon>Loxocarpinae</taxon>
        <taxon>Dorcoceras</taxon>
    </lineage>
</organism>
<dbReference type="EMBL" id="KV005659">
    <property type="protein sequence ID" value="KZV33860.1"/>
    <property type="molecule type" value="Genomic_DNA"/>
</dbReference>
<evidence type="ECO:0000313" key="1">
    <source>
        <dbReference type="EMBL" id="KZV33860.1"/>
    </source>
</evidence>
<gene>
    <name evidence="1" type="ORF">F511_25119</name>
</gene>
<keyword evidence="2" id="KW-1185">Reference proteome</keyword>
<dbReference type="AlphaFoldDB" id="A0A2Z7BHV6"/>
<protein>
    <submittedName>
        <fullName evidence="1">Uncharacterized protein</fullName>
    </submittedName>
</protein>